<proteinExistence type="predicted"/>
<evidence type="ECO:0000313" key="1">
    <source>
        <dbReference type="EMBL" id="GLQ00466.1"/>
    </source>
</evidence>
<dbReference type="RefSeq" id="WP_040576107.1">
    <property type="nucleotide sequence ID" value="NZ_BSND01000006.1"/>
</dbReference>
<evidence type="ECO:0000313" key="2">
    <source>
        <dbReference type="Proteomes" id="UP001161423"/>
    </source>
</evidence>
<name>A0ABQ5TXG4_9GAMM</name>
<evidence type="ECO:0008006" key="3">
    <source>
        <dbReference type="Google" id="ProtNLM"/>
    </source>
</evidence>
<reference evidence="1" key="2">
    <citation type="submission" date="2023-01" db="EMBL/GenBank/DDBJ databases">
        <title>Draft genome sequence of Methylophaga thalassica strain NBRC 102424.</title>
        <authorList>
            <person name="Sun Q."/>
            <person name="Mori K."/>
        </authorList>
    </citation>
    <scope>NUCLEOTIDE SEQUENCE</scope>
    <source>
        <strain evidence="1">NBRC 102424</strain>
    </source>
</reference>
<dbReference type="EMBL" id="BSND01000006">
    <property type="protein sequence ID" value="GLQ00466.1"/>
    <property type="molecule type" value="Genomic_DNA"/>
</dbReference>
<keyword evidence="2" id="KW-1185">Reference proteome</keyword>
<organism evidence="1 2">
    <name type="scientific">Methylophaga thalassica</name>
    <dbReference type="NCBI Taxonomy" id="40223"/>
    <lineage>
        <taxon>Bacteria</taxon>
        <taxon>Pseudomonadati</taxon>
        <taxon>Pseudomonadota</taxon>
        <taxon>Gammaproteobacteria</taxon>
        <taxon>Thiotrichales</taxon>
        <taxon>Piscirickettsiaceae</taxon>
        <taxon>Methylophaga</taxon>
    </lineage>
</organism>
<comment type="caution">
    <text evidence="1">The sequence shown here is derived from an EMBL/GenBank/DDBJ whole genome shotgun (WGS) entry which is preliminary data.</text>
</comment>
<accession>A0ABQ5TXG4</accession>
<sequence>MKSRYHINIQKQHKLWCQMNIDSTWAEDVLADLVVRYPKTEGFSIEIYQAYESRRILETSHSGLKTLAVEYEMTAVERE</sequence>
<reference evidence="1" key="1">
    <citation type="journal article" date="2014" name="Int. J. Syst. Evol. Microbiol.">
        <title>Complete genome of a new Firmicutes species belonging to the dominant human colonic microbiota ('Ruminococcus bicirculans') reveals two chromosomes and a selective capacity to utilize plant glucans.</title>
        <authorList>
            <consortium name="NISC Comparative Sequencing Program"/>
            <person name="Wegmann U."/>
            <person name="Louis P."/>
            <person name="Goesmann A."/>
            <person name="Henrissat B."/>
            <person name="Duncan S.H."/>
            <person name="Flint H.J."/>
        </authorList>
    </citation>
    <scope>NUCLEOTIDE SEQUENCE</scope>
    <source>
        <strain evidence="1">NBRC 102424</strain>
    </source>
</reference>
<gene>
    <name evidence="1" type="ORF">GCM10007891_23190</name>
</gene>
<protein>
    <recommendedName>
        <fullName evidence="3">Transposase</fullName>
    </recommendedName>
</protein>
<dbReference type="Proteomes" id="UP001161423">
    <property type="component" value="Unassembled WGS sequence"/>
</dbReference>